<dbReference type="Gene3D" id="1.20.120.1200">
    <property type="entry name" value="NADH-ubiquinone/plastoquinone oxidoreductase chain 6, subunit NuoJ"/>
    <property type="match status" value="1"/>
</dbReference>
<evidence type="ECO:0008006" key="3">
    <source>
        <dbReference type="Google" id="ProtNLM"/>
    </source>
</evidence>
<organism evidence="2">
    <name type="scientific">marine metagenome</name>
    <dbReference type="NCBI Taxonomy" id="408172"/>
    <lineage>
        <taxon>unclassified sequences</taxon>
        <taxon>metagenomes</taxon>
        <taxon>ecological metagenomes</taxon>
    </lineage>
</organism>
<feature type="transmembrane region" description="Helical" evidence="1">
    <location>
        <begin position="55"/>
        <end position="79"/>
    </location>
</feature>
<reference evidence="2" key="1">
    <citation type="submission" date="2018-05" db="EMBL/GenBank/DDBJ databases">
        <authorList>
            <person name="Lanie J.A."/>
            <person name="Ng W.-L."/>
            <person name="Kazmierczak K.M."/>
            <person name="Andrzejewski T.M."/>
            <person name="Davidsen T.M."/>
            <person name="Wayne K.J."/>
            <person name="Tettelin H."/>
            <person name="Glass J.I."/>
            <person name="Rusch D."/>
            <person name="Podicherti R."/>
            <person name="Tsui H.-C.T."/>
            <person name="Winkler M.E."/>
        </authorList>
    </citation>
    <scope>NUCLEOTIDE SEQUENCE</scope>
</reference>
<protein>
    <recommendedName>
        <fullName evidence="3">NADH-quinone oxidoreductase subunit J</fullName>
    </recommendedName>
</protein>
<sequence length="201" mass="22412">MIFTEIIFYIFSSILVLTSLGVILFKNPVYSAFSLISSFLTSAFLWLLLQAEFLAIVLVLVYVGAVMVLFLFVIMMLNIGHEVKTSKYNRIAPIGLLVGFIIIGELIALIWVRSDQFSVTSNVVSDMYGNISNTALLGSTLFSDYIYAFEIAGFILLLAIIVPISLTIRSRKGLKRQIVSEQVNINPTTRVKLVDLDSENQ</sequence>
<evidence type="ECO:0000256" key="1">
    <source>
        <dbReference type="SAM" id="Phobius"/>
    </source>
</evidence>
<dbReference type="InterPro" id="IPR001457">
    <property type="entry name" value="NADH_UbQ/plastoQ_OxRdtase_su6"/>
</dbReference>
<keyword evidence="1" id="KW-0472">Membrane</keyword>
<dbReference type="GO" id="GO:0008137">
    <property type="term" value="F:NADH dehydrogenase (ubiquinone) activity"/>
    <property type="evidence" value="ECO:0007669"/>
    <property type="project" value="InterPro"/>
</dbReference>
<accession>A0A381NPL0</accession>
<feature type="transmembrane region" description="Helical" evidence="1">
    <location>
        <begin position="32"/>
        <end position="49"/>
    </location>
</feature>
<dbReference type="AlphaFoldDB" id="A0A381NPL0"/>
<keyword evidence="1" id="KW-0812">Transmembrane</keyword>
<evidence type="ECO:0000313" key="2">
    <source>
        <dbReference type="EMBL" id="SUZ55788.1"/>
    </source>
</evidence>
<dbReference type="Pfam" id="PF00499">
    <property type="entry name" value="Oxidored_q3"/>
    <property type="match status" value="1"/>
</dbReference>
<dbReference type="PANTHER" id="PTHR33269:SF17">
    <property type="entry name" value="NADH-UBIQUINONE OXIDOREDUCTASE CHAIN 6"/>
    <property type="match status" value="1"/>
</dbReference>
<dbReference type="NCBIfam" id="NF005164">
    <property type="entry name" value="PRK06638.1-4"/>
    <property type="match status" value="1"/>
</dbReference>
<feature type="transmembrane region" description="Helical" evidence="1">
    <location>
        <begin position="145"/>
        <end position="168"/>
    </location>
</feature>
<keyword evidence="1" id="KW-1133">Transmembrane helix</keyword>
<dbReference type="InterPro" id="IPR042106">
    <property type="entry name" value="Nuo/plastoQ_OxRdtase_6_NuoJ"/>
</dbReference>
<gene>
    <name evidence="2" type="ORF">METZ01_LOCUS8642</name>
</gene>
<proteinExistence type="predicted"/>
<name>A0A381NPL0_9ZZZZ</name>
<dbReference type="EMBL" id="UINC01000461">
    <property type="protein sequence ID" value="SUZ55788.1"/>
    <property type="molecule type" value="Genomic_DNA"/>
</dbReference>
<dbReference type="PANTHER" id="PTHR33269">
    <property type="entry name" value="NADH-UBIQUINONE OXIDOREDUCTASE CHAIN 6"/>
    <property type="match status" value="1"/>
</dbReference>
<feature type="transmembrane region" description="Helical" evidence="1">
    <location>
        <begin position="91"/>
        <end position="112"/>
    </location>
</feature>
<feature type="transmembrane region" description="Helical" evidence="1">
    <location>
        <begin position="6"/>
        <end position="25"/>
    </location>
</feature>